<evidence type="ECO:0000313" key="2">
    <source>
        <dbReference type="EMBL" id="GAA1999629.1"/>
    </source>
</evidence>
<dbReference type="Pfam" id="PF01738">
    <property type="entry name" value="DLH"/>
    <property type="match status" value="1"/>
</dbReference>
<dbReference type="Gene3D" id="3.40.50.1820">
    <property type="entry name" value="alpha/beta hydrolase"/>
    <property type="match status" value="1"/>
</dbReference>
<evidence type="ECO:0000259" key="1">
    <source>
        <dbReference type="Pfam" id="PF01738"/>
    </source>
</evidence>
<dbReference type="SUPFAM" id="SSF53474">
    <property type="entry name" value="alpha/beta-Hydrolases"/>
    <property type="match status" value="1"/>
</dbReference>
<protein>
    <submittedName>
        <fullName evidence="2">Dienelactone hydrolase family protein</fullName>
    </submittedName>
</protein>
<organism evidence="2 3">
    <name type="scientific">Catenulispora subtropica</name>
    <dbReference type="NCBI Taxonomy" id="450798"/>
    <lineage>
        <taxon>Bacteria</taxon>
        <taxon>Bacillati</taxon>
        <taxon>Actinomycetota</taxon>
        <taxon>Actinomycetes</taxon>
        <taxon>Catenulisporales</taxon>
        <taxon>Catenulisporaceae</taxon>
        <taxon>Catenulispora</taxon>
    </lineage>
</organism>
<reference evidence="3" key="1">
    <citation type="journal article" date="2019" name="Int. J. Syst. Evol. Microbiol.">
        <title>The Global Catalogue of Microorganisms (GCM) 10K type strain sequencing project: providing services to taxonomists for standard genome sequencing and annotation.</title>
        <authorList>
            <consortium name="The Broad Institute Genomics Platform"/>
            <consortium name="The Broad Institute Genome Sequencing Center for Infectious Disease"/>
            <person name="Wu L."/>
            <person name="Ma J."/>
        </authorList>
    </citation>
    <scope>NUCLEOTIDE SEQUENCE [LARGE SCALE GENOMIC DNA]</scope>
    <source>
        <strain evidence="3">JCM 16013</strain>
    </source>
</reference>
<comment type="caution">
    <text evidence="2">The sequence shown here is derived from an EMBL/GenBank/DDBJ whole genome shotgun (WGS) entry which is preliminary data.</text>
</comment>
<dbReference type="EMBL" id="BAAAQM010000066">
    <property type="protein sequence ID" value="GAA1999629.1"/>
    <property type="molecule type" value="Genomic_DNA"/>
</dbReference>
<keyword evidence="2" id="KW-0378">Hydrolase</keyword>
<gene>
    <name evidence="2" type="ORF">GCM10009838_76350</name>
</gene>
<evidence type="ECO:0000313" key="3">
    <source>
        <dbReference type="Proteomes" id="UP001499854"/>
    </source>
</evidence>
<dbReference type="PANTHER" id="PTHR46623">
    <property type="entry name" value="CARBOXYMETHYLENEBUTENOLIDASE-RELATED"/>
    <property type="match status" value="1"/>
</dbReference>
<dbReference type="GO" id="GO:0016787">
    <property type="term" value="F:hydrolase activity"/>
    <property type="evidence" value="ECO:0007669"/>
    <property type="project" value="UniProtKB-KW"/>
</dbReference>
<dbReference type="InterPro" id="IPR029058">
    <property type="entry name" value="AB_hydrolase_fold"/>
</dbReference>
<name>A0ABP5EIR2_9ACTN</name>
<feature type="domain" description="Dienelactone hydrolase" evidence="1">
    <location>
        <begin position="42"/>
        <end position="284"/>
    </location>
</feature>
<keyword evidence="3" id="KW-1185">Reference proteome</keyword>
<sequence length="285" mass="29551">MGVCHDPASHPPVFEPASGPVASRDTLVLTSSDGSRFSAFHAVPGRPGRPHGTSVLVLPDNRGLTGFYEELCIRLAEQGHPAMAIDYYGRSAGPDHRARDDAFPFMEHLFRVTREGLFADIRAGIAALRNGAGGTNLDATAPAEVAVLGFCFGGRQAFLTAAPEFGTRGAIGFYGFPDELFGAPGPTQLADGLTAPILGLFGGADAGISAEHVAAFGRALGGTPHEFVTYPGMPHSFFDQPADAADPVDPVDPVDVAGPSTPADPDGARAAACADAWRRVLAFLA</sequence>
<dbReference type="InterPro" id="IPR002925">
    <property type="entry name" value="Dienelactn_hydro"/>
</dbReference>
<accession>A0ABP5EIR2</accession>
<proteinExistence type="predicted"/>
<dbReference type="InterPro" id="IPR051049">
    <property type="entry name" value="Dienelactone_hydrolase-like"/>
</dbReference>
<dbReference type="Proteomes" id="UP001499854">
    <property type="component" value="Unassembled WGS sequence"/>
</dbReference>
<dbReference type="PANTHER" id="PTHR46623:SF6">
    <property type="entry name" value="ALPHA_BETA-HYDROLASES SUPERFAMILY PROTEIN"/>
    <property type="match status" value="1"/>
</dbReference>